<evidence type="ECO:0000313" key="2">
    <source>
        <dbReference type="Proteomes" id="UP000269396"/>
    </source>
</evidence>
<dbReference type="PANTHER" id="PTHR21573:SF0">
    <property type="entry name" value="ER MEMBRANE PROTEIN COMPLEX SUBUNIT 1"/>
    <property type="match status" value="1"/>
</dbReference>
<proteinExistence type="predicted"/>
<dbReference type="InterPro" id="IPR026895">
    <property type="entry name" value="EMC1"/>
</dbReference>
<dbReference type="STRING" id="31246.A0A183PKB9"/>
<dbReference type="AlphaFoldDB" id="A0A183PKB9"/>
<dbReference type="Proteomes" id="UP000269396">
    <property type="component" value="Unassembled WGS sequence"/>
</dbReference>
<name>A0A183PKB9_9TREM</name>
<keyword evidence="2" id="KW-1185">Reference proteome</keyword>
<protein>
    <submittedName>
        <fullName evidence="1">Uncharacterized protein</fullName>
    </submittedName>
</protein>
<evidence type="ECO:0000313" key="1">
    <source>
        <dbReference type="EMBL" id="VDP66851.1"/>
    </source>
</evidence>
<dbReference type="EMBL" id="UZAL01035065">
    <property type="protein sequence ID" value="VDP66851.1"/>
    <property type="molecule type" value="Genomic_DNA"/>
</dbReference>
<dbReference type="GO" id="GO:0034975">
    <property type="term" value="P:protein folding in endoplasmic reticulum"/>
    <property type="evidence" value="ECO:0007669"/>
    <property type="project" value="TreeGrafter"/>
</dbReference>
<dbReference type="GO" id="GO:0072546">
    <property type="term" value="C:EMC complex"/>
    <property type="evidence" value="ECO:0007669"/>
    <property type="project" value="InterPro"/>
</dbReference>
<sequence>MPNLFMTILSSSKLTTSLFKYSPNGDLSKRRILPSSSPSSHDYSSNDPSSLSSFSHSFPPRWQFSSHIPSLHINNSTNNDNTIDNVDGDKLNFYKSSEIDPKITSWDEKLTRDNFNVHKMLVVATSVGKLFGLESERGRIVWDYFVPSAKLLANGKLALFQQRNLAHFPLPPIMSLLFRSKNAMDLGFILLTTRQKAMSIMLTGNRSSTLKIISSVTNRWYISCKNLSPIRGQSRLE</sequence>
<gene>
    <name evidence="1" type="ORF">SMTD_LOCUS14805</name>
</gene>
<organism evidence="1 2">
    <name type="scientific">Schistosoma mattheei</name>
    <dbReference type="NCBI Taxonomy" id="31246"/>
    <lineage>
        <taxon>Eukaryota</taxon>
        <taxon>Metazoa</taxon>
        <taxon>Spiralia</taxon>
        <taxon>Lophotrochozoa</taxon>
        <taxon>Platyhelminthes</taxon>
        <taxon>Trematoda</taxon>
        <taxon>Digenea</taxon>
        <taxon>Strigeidida</taxon>
        <taxon>Schistosomatoidea</taxon>
        <taxon>Schistosomatidae</taxon>
        <taxon>Schistosoma</taxon>
    </lineage>
</organism>
<reference evidence="1 2" key="1">
    <citation type="submission" date="2018-11" db="EMBL/GenBank/DDBJ databases">
        <authorList>
            <consortium name="Pathogen Informatics"/>
        </authorList>
    </citation>
    <scope>NUCLEOTIDE SEQUENCE [LARGE SCALE GENOMIC DNA]</scope>
    <source>
        <strain>Denwood</strain>
        <strain evidence="2">Zambia</strain>
    </source>
</reference>
<dbReference type="PANTHER" id="PTHR21573">
    <property type="entry name" value="ER MEMBRANE PROTEIN COMPLEX SUBUNIT 1"/>
    <property type="match status" value="1"/>
</dbReference>
<accession>A0A183PKB9</accession>